<feature type="compositionally biased region" description="Basic residues" evidence="1">
    <location>
        <begin position="151"/>
        <end position="160"/>
    </location>
</feature>
<feature type="compositionally biased region" description="Basic and acidic residues" evidence="1">
    <location>
        <begin position="107"/>
        <end position="117"/>
    </location>
</feature>
<protein>
    <submittedName>
        <fullName evidence="2">Uncharacterized protein</fullName>
    </submittedName>
</protein>
<proteinExistence type="predicted"/>
<evidence type="ECO:0000256" key="1">
    <source>
        <dbReference type="SAM" id="MobiDB-lite"/>
    </source>
</evidence>
<name>A0ABR1VV72_9PEZI</name>
<feature type="compositionally biased region" description="Polar residues" evidence="1">
    <location>
        <begin position="163"/>
        <end position="172"/>
    </location>
</feature>
<dbReference type="Proteomes" id="UP001433268">
    <property type="component" value="Unassembled WGS sequence"/>
</dbReference>
<evidence type="ECO:0000313" key="2">
    <source>
        <dbReference type="EMBL" id="KAK8075087.1"/>
    </source>
</evidence>
<feature type="compositionally biased region" description="Basic and acidic residues" evidence="1">
    <location>
        <begin position="173"/>
        <end position="186"/>
    </location>
</feature>
<organism evidence="2 3">
    <name type="scientific">Apiospora hydei</name>
    <dbReference type="NCBI Taxonomy" id="1337664"/>
    <lineage>
        <taxon>Eukaryota</taxon>
        <taxon>Fungi</taxon>
        <taxon>Dikarya</taxon>
        <taxon>Ascomycota</taxon>
        <taxon>Pezizomycotina</taxon>
        <taxon>Sordariomycetes</taxon>
        <taxon>Xylariomycetidae</taxon>
        <taxon>Amphisphaeriales</taxon>
        <taxon>Apiosporaceae</taxon>
        <taxon>Apiospora</taxon>
    </lineage>
</organism>
<gene>
    <name evidence="2" type="ORF">PG997_009750</name>
</gene>
<comment type="caution">
    <text evidence="2">The sequence shown here is derived from an EMBL/GenBank/DDBJ whole genome shotgun (WGS) entry which is preliminary data.</text>
</comment>
<keyword evidence="3" id="KW-1185">Reference proteome</keyword>
<dbReference type="RefSeq" id="XP_066666027.1">
    <property type="nucleotide sequence ID" value="XM_066814065.1"/>
</dbReference>
<accession>A0ABR1VV72</accession>
<reference evidence="2 3" key="1">
    <citation type="submission" date="2023-01" db="EMBL/GenBank/DDBJ databases">
        <title>Analysis of 21 Apiospora genomes using comparative genomics revels a genus with tremendous synthesis potential of carbohydrate active enzymes and secondary metabolites.</title>
        <authorList>
            <person name="Sorensen T."/>
        </authorList>
    </citation>
    <scope>NUCLEOTIDE SEQUENCE [LARGE SCALE GENOMIC DNA]</scope>
    <source>
        <strain evidence="2 3">CBS 114990</strain>
    </source>
</reference>
<dbReference type="GeneID" id="92047125"/>
<evidence type="ECO:0000313" key="3">
    <source>
        <dbReference type="Proteomes" id="UP001433268"/>
    </source>
</evidence>
<dbReference type="EMBL" id="JAQQWN010000007">
    <property type="protein sequence ID" value="KAK8075087.1"/>
    <property type="molecule type" value="Genomic_DNA"/>
</dbReference>
<sequence>MPIHFSNNNRYTHANIPYQDLYDTVEMHNTGNISGDTPFYQNISDTPVAPTRPGRNSLDVNDAGGYWSGGAMYYNGIDNGAFDNTPTMSGPGFMTNNQHHLATCNDAGDHAGSDNDIPRVASPESFVHGEAPPTAGNRHKKNPIAASPSKSNKKSNKRKKGSTDSTQSTDVHQGSDPEFDSKDQYRRKSREKKSKLQDMNSNDVVEVDEDEPWNGLVIGADHKRRERIERDISNMSHWSTL</sequence>
<feature type="region of interest" description="Disordered" evidence="1">
    <location>
        <begin position="104"/>
        <end position="207"/>
    </location>
</feature>